<feature type="compositionally biased region" description="Polar residues" evidence="1">
    <location>
        <begin position="28"/>
        <end position="41"/>
    </location>
</feature>
<dbReference type="EMBL" id="FNLO01000018">
    <property type="protein sequence ID" value="SDV51493.1"/>
    <property type="molecule type" value="Genomic_DNA"/>
</dbReference>
<dbReference type="Proteomes" id="UP000243719">
    <property type="component" value="Unassembled WGS sequence"/>
</dbReference>
<gene>
    <name evidence="3" type="ORF">SAMN05216551_1182</name>
</gene>
<dbReference type="OrthoDB" id="9111896at2"/>
<evidence type="ECO:0000256" key="1">
    <source>
        <dbReference type="SAM" id="MobiDB-lite"/>
    </source>
</evidence>
<sequence>MKKIFRPTSMLLAGICGAAILASQPSIAQNGAQDNSGSNTTRQEKKAELKKLEANGYRPEYNDPHYPNNLQNAERRSGSPGAASQRP</sequence>
<organism evidence="3 4">
    <name type="scientific">Chitinasiproducens palmae</name>
    <dbReference type="NCBI Taxonomy" id="1770053"/>
    <lineage>
        <taxon>Bacteria</taxon>
        <taxon>Pseudomonadati</taxon>
        <taxon>Pseudomonadota</taxon>
        <taxon>Betaproteobacteria</taxon>
        <taxon>Burkholderiales</taxon>
        <taxon>Burkholderiaceae</taxon>
        <taxon>Chitinasiproducens</taxon>
    </lineage>
</organism>
<evidence type="ECO:0000256" key="2">
    <source>
        <dbReference type="SAM" id="SignalP"/>
    </source>
</evidence>
<evidence type="ECO:0008006" key="5">
    <source>
        <dbReference type="Google" id="ProtNLM"/>
    </source>
</evidence>
<keyword evidence="2" id="KW-0732">Signal</keyword>
<evidence type="ECO:0000313" key="4">
    <source>
        <dbReference type="Proteomes" id="UP000243719"/>
    </source>
</evidence>
<proteinExistence type="predicted"/>
<evidence type="ECO:0000313" key="3">
    <source>
        <dbReference type="EMBL" id="SDV51493.1"/>
    </source>
</evidence>
<feature type="compositionally biased region" description="Basic and acidic residues" evidence="1">
    <location>
        <begin position="42"/>
        <end position="53"/>
    </location>
</feature>
<dbReference type="Pfam" id="PF13663">
    <property type="entry name" value="DUF4148"/>
    <property type="match status" value="1"/>
</dbReference>
<dbReference type="RefSeq" id="WP_091913189.1">
    <property type="nucleotide sequence ID" value="NZ_FNLO01000018.1"/>
</dbReference>
<reference evidence="4" key="1">
    <citation type="submission" date="2016-09" db="EMBL/GenBank/DDBJ databases">
        <authorList>
            <person name="Varghese N."/>
            <person name="Submissions S."/>
        </authorList>
    </citation>
    <scope>NUCLEOTIDE SEQUENCE [LARGE SCALE GENOMIC DNA]</scope>
    <source>
        <strain evidence="4">JS23</strain>
    </source>
</reference>
<feature type="region of interest" description="Disordered" evidence="1">
    <location>
        <begin position="28"/>
        <end position="87"/>
    </location>
</feature>
<keyword evidence="4" id="KW-1185">Reference proteome</keyword>
<dbReference type="AlphaFoldDB" id="A0A1H2PVX9"/>
<protein>
    <recommendedName>
        <fullName evidence="5">DUF4148 domain-containing protein</fullName>
    </recommendedName>
</protein>
<feature type="signal peptide" evidence="2">
    <location>
        <begin position="1"/>
        <end position="28"/>
    </location>
</feature>
<feature type="chain" id="PRO_5017433134" description="DUF4148 domain-containing protein" evidence="2">
    <location>
        <begin position="29"/>
        <end position="87"/>
    </location>
</feature>
<dbReference type="InterPro" id="IPR025421">
    <property type="entry name" value="DUF4148"/>
</dbReference>
<name>A0A1H2PVX9_9BURK</name>
<accession>A0A1H2PVX9</accession>